<dbReference type="EMBL" id="LN899821">
    <property type="protein sequence ID" value="CUV17244.1"/>
    <property type="molecule type" value="Genomic_DNA"/>
</dbReference>
<evidence type="ECO:0000256" key="1">
    <source>
        <dbReference type="SAM" id="MobiDB-lite"/>
    </source>
</evidence>
<dbReference type="AlphaFoldDB" id="A0A0S4U4V0"/>
<dbReference type="EMBL" id="LN899824">
    <property type="protein sequence ID" value="CUV27485.1"/>
    <property type="molecule type" value="Genomic_DNA"/>
</dbReference>
<gene>
    <name evidence="2" type="ORF">PSS4_v1_280057</name>
    <name evidence="3" type="ORF">RUN1985_v1_70199</name>
</gene>
<proteinExistence type="predicted"/>
<organism evidence="2">
    <name type="scientific">Ralstonia solanacearum</name>
    <name type="common">Pseudomonas solanacearum</name>
    <dbReference type="NCBI Taxonomy" id="305"/>
    <lineage>
        <taxon>Bacteria</taxon>
        <taxon>Pseudomonadati</taxon>
        <taxon>Pseudomonadota</taxon>
        <taxon>Betaproteobacteria</taxon>
        <taxon>Burkholderiales</taxon>
        <taxon>Burkholderiaceae</taxon>
        <taxon>Ralstonia</taxon>
        <taxon>Ralstonia solanacearum species complex</taxon>
    </lineage>
</organism>
<evidence type="ECO:0000313" key="2">
    <source>
        <dbReference type="EMBL" id="CUV17244.1"/>
    </source>
</evidence>
<name>A0A0S4U4V0_RALSL</name>
<protein>
    <submittedName>
        <fullName evidence="2">Uncharacterized protein</fullName>
    </submittedName>
</protein>
<evidence type="ECO:0000313" key="3">
    <source>
        <dbReference type="EMBL" id="CUV27485.1"/>
    </source>
</evidence>
<sequence length="184" mass="19497">MARGMPVPPWMRGDGDSAAPKPMPGASVTPCRPAVAARFHGRCVGGGLRHAAGVGGVACRARRAPFRFNFPQPAANPAWARAVVLALGRFHFHDAHDVDMAGAEPPHRGAPVLAAGVEPIRAVWAGGRPVLASSRAGMLPHGRGARRAEPARTRASACDARHMAWMLSQERTHRWMHPSSAVVP</sequence>
<reference evidence="2" key="1">
    <citation type="submission" date="2015-10" db="EMBL/GenBank/DDBJ databases">
        <authorList>
            <person name="Gilbert D.G."/>
        </authorList>
    </citation>
    <scope>NUCLEOTIDE SEQUENCE</scope>
    <source>
        <strain evidence="2">Phyl III-seqv23</strain>
    </source>
</reference>
<feature type="region of interest" description="Disordered" evidence="1">
    <location>
        <begin position="1"/>
        <end position="26"/>
    </location>
</feature>
<accession>A0A0S4U4V0</accession>